<dbReference type="RefSeq" id="WP_184003610.1">
    <property type="nucleotide sequence ID" value="NZ_BAABIF010000012.1"/>
</dbReference>
<organism evidence="2 3">
    <name type="scientific">Stakelama sediminis</name>
    <dbReference type="NCBI Taxonomy" id="463200"/>
    <lineage>
        <taxon>Bacteria</taxon>
        <taxon>Pseudomonadati</taxon>
        <taxon>Pseudomonadota</taxon>
        <taxon>Alphaproteobacteria</taxon>
        <taxon>Sphingomonadales</taxon>
        <taxon>Sphingomonadaceae</taxon>
        <taxon>Stakelama</taxon>
    </lineage>
</organism>
<dbReference type="AlphaFoldDB" id="A0A840YZB7"/>
<keyword evidence="1" id="KW-1133">Transmembrane helix</keyword>
<reference evidence="2 3" key="1">
    <citation type="submission" date="2020-08" db="EMBL/GenBank/DDBJ databases">
        <title>Genomic Encyclopedia of Type Strains, Phase IV (KMG-IV): sequencing the most valuable type-strain genomes for metagenomic binning, comparative biology and taxonomic classification.</title>
        <authorList>
            <person name="Goeker M."/>
        </authorList>
    </citation>
    <scope>NUCLEOTIDE SEQUENCE [LARGE SCALE GENOMIC DNA]</scope>
    <source>
        <strain evidence="2 3">DSM 27203</strain>
    </source>
</reference>
<gene>
    <name evidence="2" type="ORF">FHR23_002089</name>
</gene>
<evidence type="ECO:0000256" key="1">
    <source>
        <dbReference type="SAM" id="Phobius"/>
    </source>
</evidence>
<dbReference type="Proteomes" id="UP000554342">
    <property type="component" value="Unassembled WGS sequence"/>
</dbReference>
<protein>
    <submittedName>
        <fullName evidence="2">Uncharacterized protein</fullName>
    </submittedName>
</protein>
<sequence length="93" mass="9453">MPVALDTVPLTLKALPVVLDTLALLADMIAVTFDATMLRPHGSPHLTALMALHGPALVAIGALALMLSCAVMFAAAGMAFMAVARLRIGGDGS</sequence>
<keyword evidence="1" id="KW-0812">Transmembrane</keyword>
<evidence type="ECO:0000313" key="2">
    <source>
        <dbReference type="EMBL" id="MBB5719151.1"/>
    </source>
</evidence>
<keyword evidence="1" id="KW-0472">Membrane</keyword>
<name>A0A840YZB7_9SPHN</name>
<proteinExistence type="predicted"/>
<keyword evidence="3" id="KW-1185">Reference proteome</keyword>
<accession>A0A840YZB7</accession>
<comment type="caution">
    <text evidence="2">The sequence shown here is derived from an EMBL/GenBank/DDBJ whole genome shotgun (WGS) entry which is preliminary data.</text>
</comment>
<dbReference type="EMBL" id="JACIJI010000003">
    <property type="protein sequence ID" value="MBB5719151.1"/>
    <property type="molecule type" value="Genomic_DNA"/>
</dbReference>
<feature type="transmembrane region" description="Helical" evidence="1">
    <location>
        <begin position="56"/>
        <end position="83"/>
    </location>
</feature>
<evidence type="ECO:0000313" key="3">
    <source>
        <dbReference type="Proteomes" id="UP000554342"/>
    </source>
</evidence>